<proteinExistence type="predicted"/>
<dbReference type="OrthoDB" id="5379828at2"/>
<dbReference type="GO" id="GO:0003676">
    <property type="term" value="F:nucleic acid binding"/>
    <property type="evidence" value="ECO:0007669"/>
    <property type="project" value="InterPro"/>
</dbReference>
<dbReference type="InterPro" id="IPR047655">
    <property type="entry name" value="Transpos_IS630-like"/>
</dbReference>
<dbReference type="EMBL" id="CAADJA010000002">
    <property type="protein sequence ID" value="VFS46922.1"/>
    <property type="molecule type" value="Genomic_DNA"/>
</dbReference>
<evidence type="ECO:0000313" key="5">
    <source>
        <dbReference type="Proteomes" id="UP000224974"/>
    </source>
</evidence>
<dbReference type="Pfam" id="PF13358">
    <property type="entry name" value="DDE_3"/>
    <property type="match status" value="1"/>
</dbReference>
<sequence length="346" mass="40195">MPIIAAIPRNERLHMEKIVQKTKDKNHSRRLIAMLMLHRGESLTYVAKTLCAARSSIGRWINWFTLFGVEGLKSLPSGRQRKWPVEEMLHMLDLLVQRSPQGFGYLRSRWSTEMLTIEINKLFNSTLHPGSLRRWLPSAGIVWRRAAPTLHIRDPHKEEKLAAIDEALKKNSSEHPVFYEDEVDIDLNPKIGSDWQKKGQQKRIPTPGKNEKHYLAGALHAGTGRVDYVSGTSKNSVLFINILARLRKTYRSAKTITLIVDNYIIHKSKKTLKWLKENPKFIVIYQPVYSPWINKIELLWLALHETVTRNHRCRTMWQLLENIRQFMKAASPFPGSKHGLTKVERY</sequence>
<dbReference type="InterPro" id="IPR009057">
    <property type="entry name" value="Homeodomain-like_sf"/>
</dbReference>
<dbReference type="NCBIfam" id="NF033545">
    <property type="entry name" value="transpos_IS630"/>
    <property type="match status" value="1"/>
</dbReference>
<feature type="domain" description="Tc1-like transposase DDE" evidence="1">
    <location>
        <begin position="177"/>
        <end position="316"/>
    </location>
</feature>
<dbReference type="AlphaFoldDB" id="A0A2C6DKG8"/>
<dbReference type="InterPro" id="IPR036397">
    <property type="entry name" value="RNaseH_sf"/>
</dbReference>
<dbReference type="EMBL" id="PDDX01000001">
    <property type="protein sequence ID" value="PHI28822.1"/>
    <property type="molecule type" value="Genomic_DNA"/>
</dbReference>
<dbReference type="Gene3D" id="3.30.420.10">
    <property type="entry name" value="Ribonuclease H-like superfamily/Ribonuclease H"/>
    <property type="match status" value="1"/>
</dbReference>
<dbReference type="Proteomes" id="UP000373449">
    <property type="component" value="Unassembled WGS sequence"/>
</dbReference>
<dbReference type="STRING" id="1111728.GCA_000427805_02515"/>
<dbReference type="Proteomes" id="UP000224974">
    <property type="component" value="Unassembled WGS sequence"/>
</dbReference>
<evidence type="ECO:0000259" key="1">
    <source>
        <dbReference type="Pfam" id="PF13358"/>
    </source>
</evidence>
<evidence type="ECO:0000313" key="4">
    <source>
        <dbReference type="EMBL" id="VFS46922.1"/>
    </source>
</evidence>
<dbReference type="InterPro" id="IPR025959">
    <property type="entry name" value="Winged_HTH_dom"/>
</dbReference>
<evidence type="ECO:0000313" key="6">
    <source>
        <dbReference type="Proteomes" id="UP000373449"/>
    </source>
</evidence>
<dbReference type="RefSeq" id="WP_029096662.1">
    <property type="nucleotide sequence ID" value="NZ_CAADJA010000002.1"/>
</dbReference>
<dbReference type="Pfam" id="PF13592">
    <property type="entry name" value="HTH_33"/>
    <property type="match status" value="1"/>
</dbReference>
<organism evidence="3 5">
    <name type="scientific">Budvicia aquatica</name>
    <dbReference type="NCBI Taxonomy" id="82979"/>
    <lineage>
        <taxon>Bacteria</taxon>
        <taxon>Pseudomonadati</taxon>
        <taxon>Pseudomonadota</taxon>
        <taxon>Gammaproteobacteria</taxon>
        <taxon>Enterobacterales</taxon>
        <taxon>Budviciaceae</taxon>
        <taxon>Budvicia</taxon>
    </lineage>
</organism>
<gene>
    <name evidence="3" type="ORF">CRN84_05605</name>
    <name evidence="4" type="ORF">NCTC12282_01852</name>
</gene>
<feature type="domain" description="Winged helix-turn helix" evidence="2">
    <location>
        <begin position="108"/>
        <end position="157"/>
    </location>
</feature>
<protein>
    <submittedName>
        <fullName evidence="3">IS630 family transposase</fullName>
    </submittedName>
    <submittedName>
        <fullName evidence="4">Transposase and inactivated derivatives</fullName>
    </submittedName>
</protein>
<accession>A0A2C6DKG8</accession>
<evidence type="ECO:0000313" key="3">
    <source>
        <dbReference type="EMBL" id="PHI28822.1"/>
    </source>
</evidence>
<reference evidence="4 6" key="3">
    <citation type="submission" date="2019-03" db="EMBL/GenBank/DDBJ databases">
        <authorList>
            <consortium name="Pathogen Informatics"/>
        </authorList>
    </citation>
    <scope>NUCLEOTIDE SEQUENCE [LARGE SCALE GENOMIC DNA]</scope>
    <source>
        <strain evidence="4 6">NCTC12282</strain>
    </source>
</reference>
<keyword evidence="5" id="KW-1185">Reference proteome</keyword>
<evidence type="ECO:0000259" key="2">
    <source>
        <dbReference type="Pfam" id="PF13592"/>
    </source>
</evidence>
<reference evidence="3" key="2">
    <citation type="submission" date="2017-09" db="EMBL/GenBank/DDBJ databases">
        <title>FDA dAtabase for Regulatory Grade micrObial Sequences (FDA-ARGOS): Supporting development and validation of Infectious Disease Dx tests.</title>
        <authorList>
            <person name="Minogue T."/>
            <person name="Wolcott M."/>
            <person name="Wasieloski L."/>
            <person name="Aguilar W."/>
            <person name="Moore D."/>
            <person name="Tallon L.J."/>
            <person name="Sadzewicz L."/>
            <person name="Ott S."/>
            <person name="Zhao X."/>
            <person name="Nagaraj S."/>
            <person name="Vavikolanu K."/>
            <person name="Aluvathingal J."/>
            <person name="Nadendla S."/>
            <person name="Sichtig H."/>
        </authorList>
    </citation>
    <scope>NUCLEOTIDE SEQUENCE</scope>
    <source>
        <strain evidence="3">FDAARGOS_387</strain>
    </source>
</reference>
<dbReference type="SUPFAM" id="SSF46689">
    <property type="entry name" value="Homeodomain-like"/>
    <property type="match status" value="1"/>
</dbReference>
<dbReference type="InterPro" id="IPR038717">
    <property type="entry name" value="Tc1-like_DDE_dom"/>
</dbReference>
<reference evidence="5" key="1">
    <citation type="submission" date="2017-09" db="EMBL/GenBank/DDBJ databases">
        <title>FDA dAtabase for Regulatory Grade micrObial Sequences (FDA-ARGOS): Supporting development and validation of Infectious Disease Dx tests.</title>
        <authorList>
            <person name="Minogue T."/>
            <person name="Wolcott M."/>
            <person name="Wasieloski L."/>
            <person name="Aguilar W."/>
            <person name="Moore D."/>
            <person name="Tallon L."/>
            <person name="Sadzewicz L."/>
            <person name="Ott S."/>
            <person name="Zhao X."/>
            <person name="Nagaraj S."/>
            <person name="Vavikolanu K."/>
            <person name="Aluvathingal J."/>
            <person name="Nadendla S."/>
            <person name="Sichtig H."/>
        </authorList>
    </citation>
    <scope>NUCLEOTIDE SEQUENCE [LARGE SCALE GENOMIC DNA]</scope>
    <source>
        <strain evidence="5">FDAARGOS_387</strain>
    </source>
</reference>
<name>A0A2C6DKG8_9GAMM</name>